<evidence type="ECO:0000259" key="8">
    <source>
        <dbReference type="SMART" id="SM00014"/>
    </source>
</evidence>
<keyword evidence="6 7" id="KW-0472">Membrane</keyword>
<dbReference type="PANTHER" id="PTHR14969:SF62">
    <property type="entry name" value="DECAPRENYLPHOSPHORYL-5-PHOSPHORIBOSE PHOSPHATASE RV3807C-RELATED"/>
    <property type="match status" value="1"/>
</dbReference>
<keyword evidence="10" id="KW-1185">Reference proteome</keyword>
<dbReference type="RefSeq" id="WP_271088996.1">
    <property type="nucleotide sequence ID" value="NZ_JAPJZH010000004.1"/>
</dbReference>
<sequence>MDAEEPVGRTELIRRTGRQMAGRFRSNIAASRAFLKSRRASHAGPMPVHGYRYFFLTIMVVFLVAVVLDNPVGAYRNQWPSDVLKWAYRLTDIGKSGWILVPTGVLVLAGFFLDWRRFGARTRLTMAKWVAASAYVFIAVGMSGLIVAIAKRLIGRARPVHFEELGAFYFQPFSNASFASFPSGHSTTSGAFFAAIAIFFPALRFPALVLAIWLGFTRVLVGAHYPSDVVAGLAFGAWYAYFTALFFAGYGFIFKIGDNGLPVRRKGYELQGFLMRR</sequence>
<dbReference type="InterPro" id="IPR036938">
    <property type="entry name" value="PAP2/HPO_sf"/>
</dbReference>
<feature type="transmembrane region" description="Helical" evidence="7">
    <location>
        <begin position="191"/>
        <end position="216"/>
    </location>
</feature>
<name>A0ABT4VKZ1_9HYPH</name>
<organism evidence="9 10">
    <name type="scientific">Hoeflea poritis</name>
    <dbReference type="NCBI Taxonomy" id="2993659"/>
    <lineage>
        <taxon>Bacteria</taxon>
        <taxon>Pseudomonadati</taxon>
        <taxon>Pseudomonadota</taxon>
        <taxon>Alphaproteobacteria</taxon>
        <taxon>Hyphomicrobiales</taxon>
        <taxon>Rhizobiaceae</taxon>
        <taxon>Hoeflea</taxon>
    </lineage>
</organism>
<evidence type="ECO:0000256" key="2">
    <source>
        <dbReference type="ARBA" id="ARBA00022475"/>
    </source>
</evidence>
<evidence type="ECO:0000256" key="5">
    <source>
        <dbReference type="ARBA" id="ARBA00022989"/>
    </source>
</evidence>
<dbReference type="PANTHER" id="PTHR14969">
    <property type="entry name" value="SPHINGOSINE-1-PHOSPHATE PHOSPHOHYDROLASE"/>
    <property type="match status" value="1"/>
</dbReference>
<evidence type="ECO:0000256" key="6">
    <source>
        <dbReference type="ARBA" id="ARBA00023136"/>
    </source>
</evidence>
<dbReference type="EMBL" id="JAPJZH010000004">
    <property type="protein sequence ID" value="MDA4845376.1"/>
    <property type="molecule type" value="Genomic_DNA"/>
</dbReference>
<feature type="transmembrane region" description="Helical" evidence="7">
    <location>
        <begin position="127"/>
        <end position="150"/>
    </location>
</feature>
<evidence type="ECO:0000256" key="7">
    <source>
        <dbReference type="SAM" id="Phobius"/>
    </source>
</evidence>
<evidence type="ECO:0000256" key="4">
    <source>
        <dbReference type="ARBA" id="ARBA00022801"/>
    </source>
</evidence>
<evidence type="ECO:0000256" key="3">
    <source>
        <dbReference type="ARBA" id="ARBA00022692"/>
    </source>
</evidence>
<dbReference type="Pfam" id="PF01569">
    <property type="entry name" value="PAP2"/>
    <property type="match status" value="1"/>
</dbReference>
<feature type="transmembrane region" description="Helical" evidence="7">
    <location>
        <begin position="53"/>
        <end position="75"/>
    </location>
</feature>
<dbReference type="SUPFAM" id="SSF48317">
    <property type="entry name" value="Acid phosphatase/Vanadium-dependent haloperoxidase"/>
    <property type="match status" value="1"/>
</dbReference>
<keyword evidence="2" id="KW-1003">Cell membrane</keyword>
<evidence type="ECO:0000256" key="1">
    <source>
        <dbReference type="ARBA" id="ARBA00004651"/>
    </source>
</evidence>
<dbReference type="Gene3D" id="1.20.144.10">
    <property type="entry name" value="Phosphatidic acid phosphatase type 2/haloperoxidase"/>
    <property type="match status" value="2"/>
</dbReference>
<gene>
    <name evidence="9" type="ORF">OOZ53_08450</name>
</gene>
<evidence type="ECO:0000313" key="9">
    <source>
        <dbReference type="EMBL" id="MDA4845376.1"/>
    </source>
</evidence>
<dbReference type="SMART" id="SM00014">
    <property type="entry name" value="acidPPc"/>
    <property type="match status" value="1"/>
</dbReference>
<dbReference type="Proteomes" id="UP001148313">
    <property type="component" value="Unassembled WGS sequence"/>
</dbReference>
<feature type="domain" description="Phosphatidic acid phosphatase type 2/haloperoxidase" evidence="8">
    <location>
        <begin position="134"/>
        <end position="244"/>
    </location>
</feature>
<comment type="caution">
    <text evidence="9">The sequence shown here is derived from an EMBL/GenBank/DDBJ whole genome shotgun (WGS) entry which is preliminary data.</text>
</comment>
<proteinExistence type="predicted"/>
<comment type="subcellular location">
    <subcellularLocation>
        <location evidence="1">Cell membrane</location>
        <topology evidence="1">Multi-pass membrane protein</topology>
    </subcellularLocation>
</comment>
<keyword evidence="3 7" id="KW-0812">Transmembrane</keyword>
<reference evidence="9" key="1">
    <citation type="submission" date="2022-11" db="EMBL/GenBank/DDBJ databases">
        <title>Hoeflea poritis sp. nov., isolated from scleractinian coral Porites lutea.</title>
        <authorList>
            <person name="Zhang G."/>
            <person name="Wei Q."/>
            <person name="Cai L."/>
        </authorList>
    </citation>
    <scope>NUCLEOTIDE SEQUENCE</scope>
    <source>
        <strain evidence="9">E7-10</strain>
    </source>
</reference>
<keyword evidence="4" id="KW-0378">Hydrolase</keyword>
<feature type="transmembrane region" description="Helical" evidence="7">
    <location>
        <begin position="96"/>
        <end position="115"/>
    </location>
</feature>
<accession>A0ABT4VKZ1</accession>
<dbReference type="InterPro" id="IPR000326">
    <property type="entry name" value="PAP2/HPO"/>
</dbReference>
<keyword evidence="5 7" id="KW-1133">Transmembrane helix</keyword>
<evidence type="ECO:0000313" key="10">
    <source>
        <dbReference type="Proteomes" id="UP001148313"/>
    </source>
</evidence>
<feature type="transmembrane region" description="Helical" evidence="7">
    <location>
        <begin position="236"/>
        <end position="256"/>
    </location>
</feature>
<protein>
    <submittedName>
        <fullName evidence="9">Phosphatase PAP2 family protein</fullName>
    </submittedName>
</protein>